<proteinExistence type="predicted"/>
<evidence type="ECO:0000313" key="1">
    <source>
        <dbReference type="EMBL" id="TNV86717.1"/>
    </source>
</evidence>
<gene>
    <name evidence="1" type="ORF">FGO68_gene10859</name>
</gene>
<evidence type="ECO:0000313" key="2">
    <source>
        <dbReference type="Proteomes" id="UP000785679"/>
    </source>
</evidence>
<protein>
    <submittedName>
        <fullName evidence="1">Uncharacterized protein</fullName>
    </submittedName>
</protein>
<sequence>MNLSITIIPNYDMNYYGMANLNKNPPILVGSIDDIEIECGTQQEVKIPEIIDPNGDQVNRPKFILGEARQIVKITPTSIIINPTINKCIDQKLFKVSIVLTDINLIPRQNIIEFKITTFVKSTSNPILINKRNRTAIPKKIINIDMISEDFTATIKDIDERGNVIVRFSESLRIPNDYLQFDEDFLLISVIPNVQSEQQLDKNIKSWNMTNFSEREIILAINFSHPDHISTRAVSIHFSNCFIVRERQTEYSVSREWKLHFRFKLKDFANQLYNS</sequence>
<dbReference type="Proteomes" id="UP000785679">
    <property type="component" value="Unassembled WGS sequence"/>
</dbReference>
<accession>A0A8J8T8T6</accession>
<dbReference type="AlphaFoldDB" id="A0A8J8T8T6"/>
<dbReference type="EMBL" id="RRYP01000877">
    <property type="protein sequence ID" value="TNV86717.1"/>
    <property type="molecule type" value="Genomic_DNA"/>
</dbReference>
<name>A0A8J8T8T6_HALGN</name>
<dbReference type="OrthoDB" id="327933at2759"/>
<organism evidence="1 2">
    <name type="scientific">Halteria grandinella</name>
    <dbReference type="NCBI Taxonomy" id="5974"/>
    <lineage>
        <taxon>Eukaryota</taxon>
        <taxon>Sar</taxon>
        <taxon>Alveolata</taxon>
        <taxon>Ciliophora</taxon>
        <taxon>Intramacronucleata</taxon>
        <taxon>Spirotrichea</taxon>
        <taxon>Stichotrichia</taxon>
        <taxon>Sporadotrichida</taxon>
        <taxon>Halteriidae</taxon>
        <taxon>Halteria</taxon>
    </lineage>
</organism>
<comment type="caution">
    <text evidence="1">The sequence shown here is derived from an EMBL/GenBank/DDBJ whole genome shotgun (WGS) entry which is preliminary data.</text>
</comment>
<reference evidence="1" key="1">
    <citation type="submission" date="2019-06" db="EMBL/GenBank/DDBJ databases">
        <authorList>
            <person name="Zheng W."/>
        </authorList>
    </citation>
    <scope>NUCLEOTIDE SEQUENCE</scope>
    <source>
        <strain evidence="1">QDHG01</strain>
    </source>
</reference>
<keyword evidence="2" id="KW-1185">Reference proteome</keyword>